<evidence type="ECO:0000313" key="2">
    <source>
        <dbReference type="EMBL" id="AOY79205.1"/>
    </source>
</evidence>
<evidence type="ECO:0000313" key="3">
    <source>
        <dbReference type="Proteomes" id="UP000176944"/>
    </source>
</evidence>
<dbReference type="EMBL" id="CP017708">
    <property type="protein sequence ID" value="AOY79205.1"/>
    <property type="molecule type" value="Genomic_DNA"/>
</dbReference>
<organism evidence="2 3">
    <name type="scientific">Moorena producens (strain JHB)</name>
    <dbReference type="NCBI Taxonomy" id="1454205"/>
    <lineage>
        <taxon>Bacteria</taxon>
        <taxon>Bacillati</taxon>
        <taxon>Cyanobacteriota</taxon>
        <taxon>Cyanophyceae</taxon>
        <taxon>Coleofasciculales</taxon>
        <taxon>Coleofasciculaceae</taxon>
        <taxon>Moorena</taxon>
    </lineage>
</organism>
<dbReference type="GO" id="GO:0008233">
    <property type="term" value="F:peptidase activity"/>
    <property type="evidence" value="ECO:0007669"/>
    <property type="project" value="UniProtKB-KW"/>
</dbReference>
<reference evidence="3" key="1">
    <citation type="submission" date="2016-10" db="EMBL/GenBank/DDBJ databases">
        <title>Comparative genomics uncovers the prolific and rare metabolic potential of the cyanobacterial genus Moorea.</title>
        <authorList>
            <person name="Leao T."/>
            <person name="Castelao G."/>
            <person name="Korobeynikov A."/>
            <person name="Monroe E.A."/>
            <person name="Podell S."/>
            <person name="Glukhov E."/>
            <person name="Allen E."/>
            <person name="Gerwick W.H."/>
            <person name="Gerwick L."/>
        </authorList>
    </citation>
    <scope>NUCLEOTIDE SEQUENCE [LARGE SCALE GENOMIC DNA]</scope>
    <source>
        <strain evidence="3">JHB</strain>
    </source>
</reference>
<dbReference type="Pfam" id="PF05618">
    <property type="entry name" value="Zn_protease"/>
    <property type="match status" value="1"/>
</dbReference>
<sequence length="158" mass="18062">MKQSEHLPIIGWQEWLTLPELGITQVKAKIDTGARSSALHAFNIKTFDHHGITWVRFKVHPYQRDTHQTVIAEAKLLDQRKVRSSNGQTQLRPVIKTTVKLGSKQWPIELTLTNRDAMGFRMLLGRQAVQRRFLVDSGHSFLQSPTTSHQSNDRSNQG</sequence>
<gene>
    <name evidence="2" type="ORF">BJP36_04030</name>
</gene>
<dbReference type="InterPro" id="IPR008503">
    <property type="entry name" value="Asp_endopeptidase"/>
</dbReference>
<feature type="domain" description="Retropepsin-like aspartic endopeptidase" evidence="1">
    <location>
        <begin position="9"/>
        <end position="144"/>
    </location>
</feature>
<name>A0A1D9FV57_MOOP1</name>
<protein>
    <submittedName>
        <fullName evidence="2">ATP-dependent zinc protease</fullName>
    </submittedName>
</protein>
<evidence type="ECO:0000259" key="1">
    <source>
        <dbReference type="Pfam" id="PF05618"/>
    </source>
</evidence>
<keyword evidence="2" id="KW-0378">Hydrolase</keyword>
<dbReference type="InterPro" id="IPR021109">
    <property type="entry name" value="Peptidase_aspartic_dom_sf"/>
</dbReference>
<dbReference type="PANTHER" id="PTHR38037:SF1">
    <property type="entry name" value="ATP-DEPENDENT ZINC PROTEASE DOMAIN-CONTAINING PROTEIN-RELATED"/>
    <property type="match status" value="1"/>
</dbReference>
<proteinExistence type="predicted"/>
<accession>A0A1D9FV57</accession>
<dbReference type="GO" id="GO:0006508">
    <property type="term" value="P:proteolysis"/>
    <property type="evidence" value="ECO:0007669"/>
    <property type="project" value="UniProtKB-KW"/>
</dbReference>
<dbReference type="Proteomes" id="UP000176944">
    <property type="component" value="Chromosome"/>
</dbReference>
<keyword evidence="2" id="KW-0645">Protease</keyword>
<dbReference type="AlphaFoldDB" id="A0A1D9FV57"/>
<dbReference type="SUPFAM" id="SSF50630">
    <property type="entry name" value="Acid proteases"/>
    <property type="match status" value="1"/>
</dbReference>
<dbReference type="Gene3D" id="2.40.70.10">
    <property type="entry name" value="Acid Proteases"/>
    <property type="match status" value="1"/>
</dbReference>
<dbReference type="PANTHER" id="PTHR38037">
    <property type="entry name" value="ZN_PROTEASE DOMAIN-CONTAINING PROTEIN"/>
    <property type="match status" value="1"/>
</dbReference>